<keyword evidence="3" id="KW-1185">Reference proteome</keyword>
<dbReference type="AlphaFoldDB" id="A0A139A7Y7"/>
<sequence length="249" mass="27177">MLRSRSSPLPTSHFGTPDTVRGRMESRLRWADLRLWNELSPSSGTRQYPQNTREAGAAPAYAALCLPSSRRGVKVLASASPTVLANKRREVLRLTRNTPALVMGRSRFSGGSPAVGRGPGREVLHAFRTIPSSPTLGMIYVSLNNHPTRVRASVVPCATTTFPRCHTPPPAHPNKPRSQPTLKFLSSPHSGPEDGTFVIDIGLFLQRHMSLLLQKPIALDIIDPPKPLHVAIVVAALVHRVDQQPLNVT</sequence>
<feature type="region of interest" description="Disordered" evidence="1">
    <location>
        <begin position="166"/>
        <end position="189"/>
    </location>
</feature>
<name>A0A139A7Y7_GONPJ</name>
<gene>
    <name evidence="2" type="ORF">M427DRAFT_34735</name>
</gene>
<accession>A0A139A7Y7</accession>
<evidence type="ECO:0000313" key="3">
    <source>
        <dbReference type="Proteomes" id="UP000070544"/>
    </source>
</evidence>
<evidence type="ECO:0000313" key="2">
    <source>
        <dbReference type="EMBL" id="KXS12555.1"/>
    </source>
</evidence>
<protein>
    <submittedName>
        <fullName evidence="2">Uncharacterized protein</fullName>
    </submittedName>
</protein>
<dbReference type="Proteomes" id="UP000070544">
    <property type="component" value="Unassembled WGS sequence"/>
</dbReference>
<evidence type="ECO:0000256" key="1">
    <source>
        <dbReference type="SAM" id="MobiDB-lite"/>
    </source>
</evidence>
<reference evidence="2 3" key="1">
    <citation type="journal article" date="2015" name="Genome Biol. Evol.">
        <title>Phylogenomic analyses indicate that early fungi evolved digesting cell walls of algal ancestors of land plants.</title>
        <authorList>
            <person name="Chang Y."/>
            <person name="Wang S."/>
            <person name="Sekimoto S."/>
            <person name="Aerts A.L."/>
            <person name="Choi C."/>
            <person name="Clum A."/>
            <person name="LaButti K.M."/>
            <person name="Lindquist E.A."/>
            <person name="Yee Ngan C."/>
            <person name="Ohm R.A."/>
            <person name="Salamov A.A."/>
            <person name="Grigoriev I.V."/>
            <person name="Spatafora J.W."/>
            <person name="Berbee M.L."/>
        </authorList>
    </citation>
    <scope>NUCLEOTIDE SEQUENCE [LARGE SCALE GENOMIC DNA]</scope>
    <source>
        <strain evidence="2 3">JEL478</strain>
    </source>
</reference>
<proteinExistence type="predicted"/>
<dbReference type="EMBL" id="KQ965787">
    <property type="protein sequence ID" value="KXS12555.1"/>
    <property type="molecule type" value="Genomic_DNA"/>
</dbReference>
<organism evidence="2 3">
    <name type="scientific">Gonapodya prolifera (strain JEL478)</name>
    <name type="common">Monoblepharis prolifera</name>
    <dbReference type="NCBI Taxonomy" id="1344416"/>
    <lineage>
        <taxon>Eukaryota</taxon>
        <taxon>Fungi</taxon>
        <taxon>Fungi incertae sedis</taxon>
        <taxon>Chytridiomycota</taxon>
        <taxon>Chytridiomycota incertae sedis</taxon>
        <taxon>Monoblepharidomycetes</taxon>
        <taxon>Monoblepharidales</taxon>
        <taxon>Gonapodyaceae</taxon>
        <taxon>Gonapodya</taxon>
    </lineage>
</organism>